<comment type="caution">
    <text evidence="9">The sequence shown here is derived from an EMBL/GenBank/DDBJ whole genome shotgun (WGS) entry which is preliminary data.</text>
</comment>
<evidence type="ECO:0000256" key="5">
    <source>
        <dbReference type="PIRSR" id="PIRSR000137-2"/>
    </source>
</evidence>
<dbReference type="Pfam" id="PF05199">
    <property type="entry name" value="GMC_oxred_C"/>
    <property type="match status" value="1"/>
</dbReference>
<dbReference type="SUPFAM" id="SSF51905">
    <property type="entry name" value="FAD/NAD(P)-binding domain"/>
    <property type="match status" value="1"/>
</dbReference>
<evidence type="ECO:0000256" key="3">
    <source>
        <dbReference type="ARBA" id="ARBA00022630"/>
    </source>
</evidence>
<dbReference type="Gene3D" id="3.30.560.10">
    <property type="entry name" value="Glucose Oxidase, domain 3"/>
    <property type="match status" value="1"/>
</dbReference>
<dbReference type="EMBL" id="BLXT01005595">
    <property type="protein sequence ID" value="GFO24154.1"/>
    <property type="molecule type" value="Genomic_DNA"/>
</dbReference>
<evidence type="ECO:0000256" key="1">
    <source>
        <dbReference type="ARBA" id="ARBA00001974"/>
    </source>
</evidence>
<name>A0AAV4BVD3_9GAST</name>
<dbReference type="PROSITE" id="PS00623">
    <property type="entry name" value="GMC_OXRED_1"/>
    <property type="match status" value="1"/>
</dbReference>
<evidence type="ECO:0000259" key="8">
    <source>
        <dbReference type="PROSITE" id="PS00623"/>
    </source>
</evidence>
<sequence length="640" mass="69308">MAARRSGRKCLITVVTVAGVLFVCTAIGLGCYFGLRNDGEDRNPNNVVDDSDADAMTENPETIPLASLLRNSYDYIIVGAGSAGSVLAGRLSEDPKVTVLLVEAGPDDRNQTALIVPVLGLSTFGSPLDWSRVTLPDARYIGLNGNVCVWPAGKVLGGTSSINAMIYCRGSRHDFDRWASYTGDSSWDYRHVLSYFIKSEGAQGNLKNFAHHGTEGPLSVSQGKNLPLTDVFIAAAQQAGFPINSDYNGANRRGVAYVQRTQLEGERMSASRAYLRPALTRKNLHVAVNTHVTRVVIENGRATGVELTQGGGVPGALTFTVEATSEVILSAGTVGSTKLLLLSGVGPRADLEALGIPVKADLPVGRNLQDHLHYSSNYKMDQPLGMNFDELTNPAALQQYFVTRTGPLATAYGVEAVMLEAVDEEDKEKDWPQIMIEFLTTPGSTRQMAQLNYNAESVMALAGRDNVTNGFQIMVMLSRPESRGLISLRSSNPFDPPVLATNYLQSDKDVDDLVKGIAIAHKIGSSPALKNIGAELTEDFTYYPCNQFEFNTTDFYRCQIRSRPVPIYHNTGTCKMGPKGDVTAVVDPQLRVQGIEKLRVVDGSIMPWLTSCNTNAPIIMIAEKAADMIKGRPPLKPTDL</sequence>
<dbReference type="PIRSF" id="PIRSF000137">
    <property type="entry name" value="Alcohol_oxidase"/>
    <property type="match status" value="1"/>
</dbReference>
<evidence type="ECO:0000313" key="9">
    <source>
        <dbReference type="EMBL" id="GFO24154.1"/>
    </source>
</evidence>
<accession>A0AAV4BVD3</accession>
<keyword evidence="7" id="KW-0812">Transmembrane</keyword>
<dbReference type="InterPro" id="IPR036188">
    <property type="entry name" value="FAD/NAD-bd_sf"/>
</dbReference>
<comment type="similarity">
    <text evidence="2 6">Belongs to the GMC oxidoreductase family.</text>
</comment>
<feature type="domain" description="Glucose-methanol-choline oxidoreductase N-terminal" evidence="8">
    <location>
        <begin position="153"/>
        <end position="176"/>
    </location>
</feature>
<keyword evidence="3 6" id="KW-0285">Flavoprotein</keyword>
<dbReference type="SUPFAM" id="SSF54373">
    <property type="entry name" value="FAD-linked reductases, C-terminal domain"/>
    <property type="match status" value="1"/>
</dbReference>
<feature type="binding site" evidence="5">
    <location>
        <position position="155"/>
    </location>
    <ligand>
        <name>FAD</name>
        <dbReference type="ChEBI" id="CHEBI:57692"/>
    </ligand>
</feature>
<dbReference type="InterPro" id="IPR000172">
    <property type="entry name" value="GMC_OxRdtase_N"/>
</dbReference>
<evidence type="ECO:0000256" key="4">
    <source>
        <dbReference type="ARBA" id="ARBA00022827"/>
    </source>
</evidence>
<comment type="cofactor">
    <cofactor evidence="1 5">
        <name>FAD</name>
        <dbReference type="ChEBI" id="CHEBI:57692"/>
    </cofactor>
</comment>
<dbReference type="GO" id="GO:0050660">
    <property type="term" value="F:flavin adenine dinucleotide binding"/>
    <property type="evidence" value="ECO:0007669"/>
    <property type="project" value="InterPro"/>
</dbReference>
<dbReference type="Pfam" id="PF00732">
    <property type="entry name" value="GMC_oxred_N"/>
    <property type="match status" value="1"/>
</dbReference>
<dbReference type="PROSITE" id="PS51257">
    <property type="entry name" value="PROKAR_LIPOPROTEIN"/>
    <property type="match status" value="1"/>
</dbReference>
<dbReference type="AlphaFoldDB" id="A0AAV4BVD3"/>
<dbReference type="Proteomes" id="UP000735302">
    <property type="component" value="Unassembled WGS sequence"/>
</dbReference>
<evidence type="ECO:0000256" key="2">
    <source>
        <dbReference type="ARBA" id="ARBA00010790"/>
    </source>
</evidence>
<keyword evidence="7" id="KW-1133">Transmembrane helix</keyword>
<keyword evidence="7" id="KW-0472">Membrane</keyword>
<feature type="transmembrane region" description="Helical" evidence="7">
    <location>
        <begin position="12"/>
        <end position="35"/>
    </location>
</feature>
<feature type="binding site" evidence="5">
    <location>
        <position position="292"/>
    </location>
    <ligand>
        <name>FAD</name>
        <dbReference type="ChEBI" id="CHEBI:57692"/>
    </ligand>
</feature>
<dbReference type="Gene3D" id="3.50.50.60">
    <property type="entry name" value="FAD/NAD(P)-binding domain"/>
    <property type="match status" value="1"/>
</dbReference>
<evidence type="ECO:0000256" key="6">
    <source>
        <dbReference type="RuleBase" id="RU003968"/>
    </source>
</evidence>
<evidence type="ECO:0000256" key="7">
    <source>
        <dbReference type="SAM" id="Phobius"/>
    </source>
</evidence>
<organism evidence="9 10">
    <name type="scientific">Plakobranchus ocellatus</name>
    <dbReference type="NCBI Taxonomy" id="259542"/>
    <lineage>
        <taxon>Eukaryota</taxon>
        <taxon>Metazoa</taxon>
        <taxon>Spiralia</taxon>
        <taxon>Lophotrochozoa</taxon>
        <taxon>Mollusca</taxon>
        <taxon>Gastropoda</taxon>
        <taxon>Heterobranchia</taxon>
        <taxon>Euthyneura</taxon>
        <taxon>Panpulmonata</taxon>
        <taxon>Sacoglossa</taxon>
        <taxon>Placobranchoidea</taxon>
        <taxon>Plakobranchidae</taxon>
        <taxon>Plakobranchus</taxon>
    </lineage>
</organism>
<protein>
    <submittedName>
        <fullName evidence="9">Choline dehydrogenase, mitochondrial</fullName>
    </submittedName>
</protein>
<dbReference type="PANTHER" id="PTHR11552:SF147">
    <property type="entry name" value="CHOLINE DEHYDROGENASE, MITOCHONDRIAL"/>
    <property type="match status" value="1"/>
</dbReference>
<feature type="binding site" evidence="5">
    <location>
        <position position="159"/>
    </location>
    <ligand>
        <name>FAD</name>
        <dbReference type="ChEBI" id="CHEBI:57692"/>
    </ligand>
</feature>
<reference evidence="9 10" key="1">
    <citation type="journal article" date="2021" name="Elife">
        <title>Chloroplast acquisition without the gene transfer in kleptoplastic sea slugs, Plakobranchus ocellatus.</title>
        <authorList>
            <person name="Maeda T."/>
            <person name="Takahashi S."/>
            <person name="Yoshida T."/>
            <person name="Shimamura S."/>
            <person name="Takaki Y."/>
            <person name="Nagai Y."/>
            <person name="Toyoda A."/>
            <person name="Suzuki Y."/>
            <person name="Arimoto A."/>
            <person name="Ishii H."/>
            <person name="Satoh N."/>
            <person name="Nishiyama T."/>
            <person name="Hasebe M."/>
            <person name="Maruyama T."/>
            <person name="Minagawa J."/>
            <person name="Obokata J."/>
            <person name="Shigenobu S."/>
        </authorList>
    </citation>
    <scope>NUCLEOTIDE SEQUENCE [LARGE SCALE GENOMIC DNA]</scope>
</reference>
<gene>
    <name evidence="9" type="ORF">PoB_005065900</name>
</gene>
<dbReference type="InterPro" id="IPR012132">
    <property type="entry name" value="GMC_OxRdtase"/>
</dbReference>
<feature type="binding site" evidence="5">
    <location>
        <position position="603"/>
    </location>
    <ligand>
        <name>FAD</name>
        <dbReference type="ChEBI" id="CHEBI:57692"/>
    </ligand>
</feature>
<keyword evidence="4 5" id="KW-0274">FAD</keyword>
<dbReference type="PANTHER" id="PTHR11552">
    <property type="entry name" value="GLUCOSE-METHANOL-CHOLINE GMC OXIDOREDUCTASE"/>
    <property type="match status" value="1"/>
</dbReference>
<dbReference type="InterPro" id="IPR007867">
    <property type="entry name" value="GMC_OxRtase_C"/>
</dbReference>
<dbReference type="GO" id="GO:0016614">
    <property type="term" value="F:oxidoreductase activity, acting on CH-OH group of donors"/>
    <property type="evidence" value="ECO:0007669"/>
    <property type="project" value="InterPro"/>
</dbReference>
<evidence type="ECO:0000313" key="10">
    <source>
        <dbReference type="Proteomes" id="UP000735302"/>
    </source>
</evidence>
<proteinExistence type="inferred from homology"/>
<keyword evidence="10" id="KW-1185">Reference proteome</keyword>